<evidence type="ECO:0000256" key="1">
    <source>
        <dbReference type="ARBA" id="ARBA00005986"/>
    </source>
</evidence>
<keyword evidence="4" id="KW-1185">Reference proteome</keyword>
<dbReference type="OrthoDB" id="3454835at2759"/>
<gene>
    <name evidence="3" type="ORF">BDV40DRAFT_263279</name>
</gene>
<accession>A0A5N6UZT8</accession>
<evidence type="ECO:0000313" key="4">
    <source>
        <dbReference type="Proteomes" id="UP000326950"/>
    </source>
</evidence>
<name>A0A5N6UZT8_ASPTM</name>
<dbReference type="InterPro" id="IPR011008">
    <property type="entry name" value="Dimeric_a/b-barrel"/>
</dbReference>
<dbReference type="AlphaFoldDB" id="A0A5N6UZT8"/>
<organism evidence="3 4">
    <name type="scientific">Aspergillus tamarii</name>
    <dbReference type="NCBI Taxonomy" id="41984"/>
    <lineage>
        <taxon>Eukaryota</taxon>
        <taxon>Fungi</taxon>
        <taxon>Dikarya</taxon>
        <taxon>Ascomycota</taxon>
        <taxon>Pezizomycotina</taxon>
        <taxon>Eurotiomycetes</taxon>
        <taxon>Eurotiomycetidae</taxon>
        <taxon>Eurotiales</taxon>
        <taxon>Aspergillaceae</taxon>
        <taxon>Aspergillus</taxon>
        <taxon>Aspergillus subgen. Circumdati</taxon>
    </lineage>
</organism>
<proteinExistence type="inferred from homology"/>
<dbReference type="Proteomes" id="UP000326950">
    <property type="component" value="Unassembled WGS sequence"/>
</dbReference>
<reference evidence="3 4" key="1">
    <citation type="submission" date="2019-04" db="EMBL/GenBank/DDBJ databases">
        <title>Friends and foes A comparative genomics study of 23 Aspergillus species from section Flavi.</title>
        <authorList>
            <consortium name="DOE Joint Genome Institute"/>
            <person name="Kjaerbolling I."/>
            <person name="Vesth T."/>
            <person name="Frisvad J.C."/>
            <person name="Nybo J.L."/>
            <person name="Theobald S."/>
            <person name="Kildgaard S."/>
            <person name="Isbrandt T."/>
            <person name="Kuo A."/>
            <person name="Sato A."/>
            <person name="Lyhne E.K."/>
            <person name="Kogle M.E."/>
            <person name="Wiebenga A."/>
            <person name="Kun R.S."/>
            <person name="Lubbers R.J."/>
            <person name="Makela M.R."/>
            <person name="Barry K."/>
            <person name="Chovatia M."/>
            <person name="Clum A."/>
            <person name="Daum C."/>
            <person name="Haridas S."/>
            <person name="He G."/>
            <person name="LaButti K."/>
            <person name="Lipzen A."/>
            <person name="Mondo S."/>
            <person name="Riley R."/>
            <person name="Salamov A."/>
            <person name="Simmons B.A."/>
            <person name="Magnuson J.K."/>
            <person name="Henrissat B."/>
            <person name="Mortensen U.H."/>
            <person name="Larsen T.O."/>
            <person name="Devries R.P."/>
            <person name="Grigoriev I.V."/>
            <person name="Machida M."/>
            <person name="Baker S.E."/>
            <person name="Andersen M.R."/>
        </authorList>
    </citation>
    <scope>NUCLEOTIDE SEQUENCE [LARGE SCALE GENOMIC DNA]</scope>
    <source>
        <strain evidence="3 4">CBS 117626</strain>
    </source>
</reference>
<dbReference type="EMBL" id="ML738619">
    <property type="protein sequence ID" value="KAE8163311.1"/>
    <property type="molecule type" value="Genomic_DNA"/>
</dbReference>
<dbReference type="SUPFAM" id="SSF54909">
    <property type="entry name" value="Dimeric alpha+beta barrel"/>
    <property type="match status" value="1"/>
</dbReference>
<dbReference type="GO" id="GO:0016491">
    <property type="term" value="F:oxidoreductase activity"/>
    <property type="evidence" value="ECO:0007669"/>
    <property type="project" value="InterPro"/>
</dbReference>
<dbReference type="Pfam" id="PF07110">
    <property type="entry name" value="EthD"/>
    <property type="match status" value="1"/>
</dbReference>
<dbReference type="InterPro" id="IPR009799">
    <property type="entry name" value="EthD_dom"/>
</dbReference>
<feature type="domain" description="EthD" evidence="2">
    <location>
        <begin position="73"/>
        <end position="167"/>
    </location>
</feature>
<evidence type="ECO:0000259" key="2">
    <source>
        <dbReference type="Pfam" id="PF07110"/>
    </source>
</evidence>
<comment type="similarity">
    <text evidence="1">Belongs to the tpcK family.</text>
</comment>
<protein>
    <submittedName>
        <fullName evidence="3">EthD domain-containing protein</fullName>
    </submittedName>
</protein>
<sequence>MVVPLGGHFVTQGGKKKRTEVTTYSSKLINKKAQTPPDTINHLSVQTFCLNQPAAMSDTNQRLIVITINGYRKPGLTEEELHHHLCKVHAPKASPFLEKYGILEYNVIDNFSAARPHAEYLQMSKKLSDHDYIVQFVMKDVEDFKKVWEDPEFIKNVMPDHETFADTTRSGVCIGYLNSFLNGGRDPQGRLKN</sequence>
<dbReference type="Gene3D" id="3.30.70.100">
    <property type="match status" value="1"/>
</dbReference>
<evidence type="ECO:0000313" key="3">
    <source>
        <dbReference type="EMBL" id="KAE8163311.1"/>
    </source>
</evidence>